<feature type="compositionally biased region" description="Basic and acidic residues" evidence="1">
    <location>
        <begin position="29"/>
        <end position="49"/>
    </location>
</feature>
<keyword evidence="3" id="KW-1185">Reference proteome</keyword>
<evidence type="ECO:0000313" key="2">
    <source>
        <dbReference type="EMBL" id="SFE96297.1"/>
    </source>
</evidence>
<accession>A0A1I2EUK6</accession>
<name>A0A1I2EUK6_9BACT</name>
<sequence length="209" mass="23652">MKNISFLLVCVIVCWGCAKKTTTSNTTKQENKKEEAKVVESKTDTKEDNSGGLRPNISFVNTDETEIVTNYTWAKVNYIYQITKDLRRADLYDVTIKKPITGKDIGGHHTAFVTSMSTNKTNDKYTVKVRFAEKKSEYEWKPNPASYIDCIFDLQAGTVTYNLVGTHWQKFQKNNNVIKNIPSGSFSSKKAMSIAVEHIIANYNGAFDH</sequence>
<dbReference type="AlphaFoldDB" id="A0A1I2EUK6"/>
<evidence type="ECO:0000313" key="3">
    <source>
        <dbReference type="Proteomes" id="UP000199513"/>
    </source>
</evidence>
<evidence type="ECO:0000256" key="1">
    <source>
        <dbReference type="SAM" id="MobiDB-lite"/>
    </source>
</evidence>
<organism evidence="2 3">
    <name type="scientific">Thermoflexibacter ruber</name>
    <dbReference type="NCBI Taxonomy" id="1003"/>
    <lineage>
        <taxon>Bacteria</taxon>
        <taxon>Pseudomonadati</taxon>
        <taxon>Bacteroidota</taxon>
        <taxon>Cytophagia</taxon>
        <taxon>Cytophagales</taxon>
        <taxon>Thermoflexibacteraceae</taxon>
        <taxon>Thermoflexibacter</taxon>
    </lineage>
</organism>
<dbReference type="RefSeq" id="WP_091542781.1">
    <property type="nucleotide sequence ID" value="NZ_FONY01000011.1"/>
</dbReference>
<dbReference type="STRING" id="1003.SAMN04488541_101138"/>
<dbReference type="Proteomes" id="UP000199513">
    <property type="component" value="Unassembled WGS sequence"/>
</dbReference>
<gene>
    <name evidence="2" type="ORF">SAMN04488541_101138</name>
</gene>
<proteinExistence type="predicted"/>
<protein>
    <recommendedName>
        <fullName evidence="4">DUF4468 domain-containing protein</fullName>
    </recommendedName>
</protein>
<reference evidence="2 3" key="1">
    <citation type="submission" date="2016-10" db="EMBL/GenBank/DDBJ databases">
        <authorList>
            <person name="de Groot N.N."/>
        </authorList>
    </citation>
    <scope>NUCLEOTIDE SEQUENCE [LARGE SCALE GENOMIC DNA]</scope>
    <source>
        <strain>GEY</strain>
        <strain evidence="3">DSM 9560</strain>
    </source>
</reference>
<feature type="region of interest" description="Disordered" evidence="1">
    <location>
        <begin position="25"/>
        <end position="51"/>
    </location>
</feature>
<dbReference type="EMBL" id="FONY01000011">
    <property type="protein sequence ID" value="SFE96297.1"/>
    <property type="molecule type" value="Genomic_DNA"/>
</dbReference>
<evidence type="ECO:0008006" key="4">
    <source>
        <dbReference type="Google" id="ProtNLM"/>
    </source>
</evidence>